<dbReference type="PANTHER" id="PTHR43507:SF1">
    <property type="entry name" value="NADH-UBIQUINONE OXIDOREDUCTASE CHAIN 4"/>
    <property type="match status" value="1"/>
</dbReference>
<dbReference type="eggNOG" id="COG1008">
    <property type="taxonomic scope" value="Bacteria"/>
</dbReference>
<feature type="domain" description="NADH:quinone oxidoreductase/Mrp antiporter transmembrane" evidence="13">
    <location>
        <begin position="131"/>
        <end position="427"/>
    </location>
</feature>
<dbReference type="InterPro" id="IPR010227">
    <property type="entry name" value="NADH_Q_OxRdtase_chainM/4"/>
</dbReference>
<evidence type="ECO:0000256" key="10">
    <source>
        <dbReference type="ARBA" id="ARBA00032798"/>
    </source>
</evidence>
<feature type="transmembrane region" description="Helical" evidence="12">
    <location>
        <begin position="35"/>
        <end position="54"/>
    </location>
</feature>
<keyword evidence="5" id="KW-1278">Translocase</keyword>
<dbReference type="GO" id="GO:0003954">
    <property type="term" value="F:NADH dehydrogenase activity"/>
    <property type="evidence" value="ECO:0007669"/>
    <property type="project" value="TreeGrafter"/>
</dbReference>
<dbReference type="GO" id="GO:0015990">
    <property type="term" value="P:electron transport coupled proton transport"/>
    <property type="evidence" value="ECO:0007669"/>
    <property type="project" value="TreeGrafter"/>
</dbReference>
<dbReference type="Pfam" id="PF01059">
    <property type="entry name" value="Oxidored_q5_N"/>
    <property type="match status" value="1"/>
</dbReference>
<dbReference type="GO" id="GO:0048039">
    <property type="term" value="F:ubiquinone binding"/>
    <property type="evidence" value="ECO:0007669"/>
    <property type="project" value="TreeGrafter"/>
</dbReference>
<dbReference type="GO" id="GO:0016020">
    <property type="term" value="C:membrane"/>
    <property type="evidence" value="ECO:0007669"/>
    <property type="project" value="UniProtKB-SubCell"/>
</dbReference>
<evidence type="ECO:0000259" key="14">
    <source>
        <dbReference type="Pfam" id="PF01059"/>
    </source>
</evidence>
<keyword evidence="4 11" id="KW-0812">Transmembrane</keyword>
<feature type="transmembrane region" description="Helical" evidence="12">
    <location>
        <begin position="167"/>
        <end position="187"/>
    </location>
</feature>
<dbReference type="STRING" id="765911.Thivi_3924"/>
<dbReference type="GO" id="GO:0008137">
    <property type="term" value="F:NADH dehydrogenase (ubiquinone) activity"/>
    <property type="evidence" value="ECO:0007669"/>
    <property type="project" value="InterPro"/>
</dbReference>
<dbReference type="OrthoDB" id="9768329at2"/>
<dbReference type="GO" id="GO:0042773">
    <property type="term" value="P:ATP synthesis coupled electron transport"/>
    <property type="evidence" value="ECO:0007669"/>
    <property type="project" value="InterPro"/>
</dbReference>
<feature type="transmembrane region" description="Helical" evidence="12">
    <location>
        <begin position="383"/>
        <end position="412"/>
    </location>
</feature>
<name>I3YFJ2_THIV6</name>
<dbReference type="GO" id="GO:0012505">
    <property type="term" value="C:endomembrane system"/>
    <property type="evidence" value="ECO:0007669"/>
    <property type="project" value="UniProtKB-SubCell"/>
</dbReference>
<evidence type="ECO:0000256" key="2">
    <source>
        <dbReference type="ARBA" id="ARBA00009025"/>
    </source>
</evidence>
<feature type="transmembrane region" description="Helical" evidence="12">
    <location>
        <begin position="418"/>
        <end position="439"/>
    </location>
</feature>
<evidence type="ECO:0000256" key="9">
    <source>
        <dbReference type="ARBA" id="ARBA00031584"/>
    </source>
</evidence>
<evidence type="ECO:0000259" key="13">
    <source>
        <dbReference type="Pfam" id="PF00361"/>
    </source>
</evidence>
<protein>
    <recommendedName>
        <fullName evidence="3">NADH-quinone oxidoreductase subunit M</fullName>
    </recommendedName>
    <alternativeName>
        <fullName evidence="9">NADH dehydrogenase I subunit M</fullName>
    </alternativeName>
    <alternativeName>
        <fullName evidence="10">NDH-1 subunit M</fullName>
    </alternativeName>
</protein>
<keyword evidence="8 12" id="KW-0472">Membrane</keyword>
<dbReference type="NCBIfam" id="NF004501">
    <property type="entry name" value="PRK05846.1-5"/>
    <property type="match status" value="1"/>
</dbReference>
<evidence type="ECO:0000256" key="12">
    <source>
        <dbReference type="SAM" id="Phobius"/>
    </source>
</evidence>
<dbReference type="InterPro" id="IPR000260">
    <property type="entry name" value="NADH4_N"/>
</dbReference>
<comment type="subcellular location">
    <subcellularLocation>
        <location evidence="1">Endomembrane system</location>
        <topology evidence="1">Multi-pass membrane protein</topology>
    </subcellularLocation>
    <subcellularLocation>
        <location evidence="11">Membrane</location>
        <topology evidence="11">Multi-pass membrane protein</topology>
    </subcellularLocation>
</comment>
<keyword evidence="7" id="KW-0520">NAD</keyword>
<evidence type="ECO:0000256" key="3">
    <source>
        <dbReference type="ARBA" id="ARBA00019906"/>
    </source>
</evidence>
<evidence type="ECO:0000256" key="8">
    <source>
        <dbReference type="ARBA" id="ARBA00023136"/>
    </source>
</evidence>
<gene>
    <name evidence="15" type="ordered locus">Thivi_3924</name>
</gene>
<proteinExistence type="inferred from homology"/>
<dbReference type="HOGENOM" id="CLU_007100_4_4_6"/>
<feature type="transmembrane region" description="Helical" evidence="12">
    <location>
        <begin position="84"/>
        <end position="107"/>
    </location>
</feature>
<evidence type="ECO:0000256" key="5">
    <source>
        <dbReference type="ARBA" id="ARBA00022967"/>
    </source>
</evidence>
<dbReference type="Pfam" id="PF00361">
    <property type="entry name" value="Proton_antipo_M"/>
    <property type="match status" value="1"/>
</dbReference>
<dbReference type="PRINTS" id="PR01437">
    <property type="entry name" value="NUOXDRDTASE4"/>
</dbReference>
<dbReference type="EMBL" id="CP003154">
    <property type="protein sequence ID" value="AFL75760.1"/>
    <property type="molecule type" value="Genomic_DNA"/>
</dbReference>
<sequence>MNEFPLLTLVIWLPIIGGLVVLASGDKSANLSKWIALTFAVLTFLVSLGLWIGFDSTTAQMQFVERSTWIPTFNVEYFLGVDGISMPLIILTTFITIFVIVAGWEVITYKPSQYMAAFLIMNGIMVGVFAALDAILFYVFWEAMLIPMFIIIGVWGGPNRVYATIKFFLYTFFGSVFMLVALIYMYFQSGSFSILDFQGLQLGMTAQILIFIAFLLAFAVKVPMFPVHTWLPDAHVEAPTGGSVILAAIMLKIGGYGFLRFSMPITPDASASLAWLIIALSLIAILYIGFVALVQQDMKKLIAYSSIAHMGFVTLGFFIVFSIIQNPALSSGSVMGIEGGMVQMISHGFISGALFLCVGVLYDRVHSREIADYGGVVNTMPWFGAFMVFFAMSNAGLPGTSGFVGEFMVILATFRADFWWAVLAATTLILAAAFTLWMVKRVVFGEVKNDKVAVLRDLNARETFNLGALAAAVLALGLWPAPLMNVMHATVENLVTQVSVCKLPAAESADCVLARPEPIAELNGRPVAATH</sequence>
<evidence type="ECO:0000256" key="4">
    <source>
        <dbReference type="ARBA" id="ARBA00022692"/>
    </source>
</evidence>
<feature type="transmembrane region" description="Helical" evidence="12">
    <location>
        <begin position="138"/>
        <end position="155"/>
    </location>
</feature>
<dbReference type="InterPro" id="IPR001750">
    <property type="entry name" value="ND/Mrp_TM"/>
</dbReference>
<feature type="transmembrane region" description="Helical" evidence="12">
    <location>
        <begin position="114"/>
        <end position="132"/>
    </location>
</feature>
<dbReference type="NCBIfam" id="TIGR01972">
    <property type="entry name" value="NDH_I_M"/>
    <property type="match status" value="1"/>
</dbReference>
<dbReference type="RefSeq" id="WP_014780147.1">
    <property type="nucleotide sequence ID" value="NC_018012.1"/>
</dbReference>
<feature type="transmembrane region" description="Helical" evidence="12">
    <location>
        <begin position="344"/>
        <end position="362"/>
    </location>
</feature>
<keyword evidence="16" id="KW-1185">Reference proteome</keyword>
<evidence type="ECO:0000256" key="1">
    <source>
        <dbReference type="ARBA" id="ARBA00004127"/>
    </source>
</evidence>
<dbReference type="PANTHER" id="PTHR43507">
    <property type="entry name" value="NADH-UBIQUINONE OXIDOREDUCTASE CHAIN 4"/>
    <property type="match status" value="1"/>
</dbReference>
<keyword evidence="6 12" id="KW-1133">Transmembrane helix</keyword>
<feature type="transmembrane region" description="Helical" evidence="12">
    <location>
        <begin position="199"/>
        <end position="220"/>
    </location>
</feature>
<dbReference type="AlphaFoldDB" id="I3YFJ2"/>
<feature type="transmembrane region" description="Helical" evidence="12">
    <location>
        <begin position="460"/>
        <end position="479"/>
    </location>
</feature>
<feature type="transmembrane region" description="Helical" evidence="12">
    <location>
        <begin position="241"/>
        <end position="261"/>
    </location>
</feature>
<keyword evidence="15" id="KW-0560">Oxidoreductase</keyword>
<dbReference type="InterPro" id="IPR003918">
    <property type="entry name" value="NADH_UbQ_OxRdtase"/>
</dbReference>
<feature type="transmembrane region" description="Helical" evidence="12">
    <location>
        <begin position="301"/>
        <end position="324"/>
    </location>
</feature>
<reference evidence="15 16" key="1">
    <citation type="submission" date="2012-06" db="EMBL/GenBank/DDBJ databases">
        <title>Complete sequence of Thiocystis violascens DSM 198.</title>
        <authorList>
            <consortium name="US DOE Joint Genome Institute"/>
            <person name="Lucas S."/>
            <person name="Han J."/>
            <person name="Lapidus A."/>
            <person name="Cheng J.-F."/>
            <person name="Goodwin L."/>
            <person name="Pitluck S."/>
            <person name="Peters L."/>
            <person name="Ovchinnikova G."/>
            <person name="Teshima H."/>
            <person name="Detter J.C."/>
            <person name="Han C."/>
            <person name="Tapia R."/>
            <person name="Land M."/>
            <person name="Hauser L."/>
            <person name="Kyrpides N."/>
            <person name="Ivanova N."/>
            <person name="Pagani I."/>
            <person name="Vogl K."/>
            <person name="Liu Z."/>
            <person name="Frigaard N.-U."/>
            <person name="Bryant D."/>
            <person name="Woyke T."/>
        </authorList>
    </citation>
    <scope>NUCLEOTIDE SEQUENCE [LARGE SCALE GENOMIC DNA]</scope>
    <source>
        <strain evidence="16">ATCC 17096 / DSM 198 / 6111</strain>
    </source>
</reference>
<comment type="similarity">
    <text evidence="2">Belongs to the complex I subunit 4 family.</text>
</comment>
<dbReference type="Proteomes" id="UP000006062">
    <property type="component" value="Chromosome"/>
</dbReference>
<feature type="transmembrane region" description="Helical" evidence="12">
    <location>
        <begin position="6"/>
        <end position="23"/>
    </location>
</feature>
<accession>I3YFJ2</accession>
<evidence type="ECO:0000256" key="7">
    <source>
        <dbReference type="ARBA" id="ARBA00023027"/>
    </source>
</evidence>
<evidence type="ECO:0000256" key="6">
    <source>
        <dbReference type="ARBA" id="ARBA00022989"/>
    </source>
</evidence>
<evidence type="ECO:0000313" key="16">
    <source>
        <dbReference type="Proteomes" id="UP000006062"/>
    </source>
</evidence>
<feature type="transmembrane region" description="Helical" evidence="12">
    <location>
        <begin position="273"/>
        <end position="294"/>
    </location>
</feature>
<dbReference type="NCBIfam" id="NF004499">
    <property type="entry name" value="PRK05846.1-3"/>
    <property type="match status" value="1"/>
</dbReference>
<organism evidence="15 16">
    <name type="scientific">Thiocystis violascens (strain ATCC 17096 / DSM 198 / 6111)</name>
    <name type="common">Chromatium violascens</name>
    <dbReference type="NCBI Taxonomy" id="765911"/>
    <lineage>
        <taxon>Bacteria</taxon>
        <taxon>Pseudomonadati</taxon>
        <taxon>Pseudomonadota</taxon>
        <taxon>Gammaproteobacteria</taxon>
        <taxon>Chromatiales</taxon>
        <taxon>Chromatiaceae</taxon>
        <taxon>Thiocystis</taxon>
    </lineage>
</organism>
<feature type="domain" description="NADH:ubiquinone oxidoreductase chain 4 N-terminal" evidence="14">
    <location>
        <begin position="61"/>
        <end position="125"/>
    </location>
</feature>
<dbReference type="KEGG" id="tvi:Thivi_3924"/>
<evidence type="ECO:0000313" key="15">
    <source>
        <dbReference type="EMBL" id="AFL75760.1"/>
    </source>
</evidence>
<evidence type="ECO:0000256" key="11">
    <source>
        <dbReference type="RuleBase" id="RU000320"/>
    </source>
</evidence>